<dbReference type="VEuPathDB" id="TrichDB:TVAGG3_0429950"/>
<reference evidence="1" key="2">
    <citation type="journal article" date="2007" name="Science">
        <title>Draft genome sequence of the sexually transmitted pathogen Trichomonas vaginalis.</title>
        <authorList>
            <person name="Carlton J.M."/>
            <person name="Hirt R.P."/>
            <person name="Silva J.C."/>
            <person name="Delcher A.L."/>
            <person name="Schatz M."/>
            <person name="Zhao Q."/>
            <person name="Wortman J.R."/>
            <person name="Bidwell S.L."/>
            <person name="Alsmark U.C.M."/>
            <person name="Besteiro S."/>
            <person name="Sicheritz-Ponten T."/>
            <person name="Noel C.J."/>
            <person name="Dacks J.B."/>
            <person name="Foster P.G."/>
            <person name="Simillion C."/>
            <person name="Van de Peer Y."/>
            <person name="Miranda-Saavedra D."/>
            <person name="Barton G.J."/>
            <person name="Westrop G.D."/>
            <person name="Mueller S."/>
            <person name="Dessi D."/>
            <person name="Fiori P.L."/>
            <person name="Ren Q."/>
            <person name="Paulsen I."/>
            <person name="Zhang H."/>
            <person name="Bastida-Corcuera F.D."/>
            <person name="Simoes-Barbosa A."/>
            <person name="Brown M.T."/>
            <person name="Hayes R.D."/>
            <person name="Mukherjee M."/>
            <person name="Okumura C.Y."/>
            <person name="Schneider R."/>
            <person name="Smith A.J."/>
            <person name="Vanacova S."/>
            <person name="Villalvazo M."/>
            <person name="Haas B.J."/>
            <person name="Pertea M."/>
            <person name="Feldblyum T.V."/>
            <person name="Utterback T.R."/>
            <person name="Shu C.L."/>
            <person name="Osoegawa K."/>
            <person name="de Jong P.J."/>
            <person name="Hrdy I."/>
            <person name="Horvathova L."/>
            <person name="Zubacova Z."/>
            <person name="Dolezal P."/>
            <person name="Malik S.B."/>
            <person name="Logsdon J.M. Jr."/>
            <person name="Henze K."/>
            <person name="Gupta A."/>
            <person name="Wang C.C."/>
            <person name="Dunne R.L."/>
            <person name="Upcroft J.A."/>
            <person name="Upcroft P."/>
            <person name="White O."/>
            <person name="Salzberg S.L."/>
            <person name="Tang P."/>
            <person name="Chiu C.-H."/>
            <person name="Lee Y.-S."/>
            <person name="Embley T.M."/>
            <person name="Coombs G.H."/>
            <person name="Mottram J.C."/>
            <person name="Tachezy J."/>
            <person name="Fraser-Liggett C.M."/>
            <person name="Johnson P.J."/>
        </authorList>
    </citation>
    <scope>NUCLEOTIDE SEQUENCE [LARGE SCALE GENOMIC DNA]</scope>
    <source>
        <strain evidence="1">G3</strain>
    </source>
</reference>
<dbReference type="InParanoid" id="A2FE49"/>
<dbReference type="EMBL" id="DS113742">
    <property type="protein sequence ID" value="EAX96821.1"/>
    <property type="molecule type" value="Genomic_DNA"/>
</dbReference>
<name>A2FE49_TRIV3</name>
<dbReference type="AlphaFoldDB" id="A2FE49"/>
<dbReference type="Gene3D" id="1.20.1290.10">
    <property type="entry name" value="AhpD-like"/>
    <property type="match status" value="1"/>
</dbReference>
<dbReference type="PANTHER" id="PTHR33570">
    <property type="entry name" value="4-CARBOXYMUCONOLACTONE DECARBOXYLASE FAMILY PROTEIN"/>
    <property type="match status" value="1"/>
</dbReference>
<dbReference type="SUPFAM" id="SSF69118">
    <property type="entry name" value="AhpD-like"/>
    <property type="match status" value="1"/>
</dbReference>
<dbReference type="VEuPathDB" id="TrichDB:TVAG_107080"/>
<reference evidence="1" key="1">
    <citation type="submission" date="2006-10" db="EMBL/GenBank/DDBJ databases">
        <authorList>
            <person name="Amadeo P."/>
            <person name="Zhao Q."/>
            <person name="Wortman J."/>
            <person name="Fraser-Liggett C."/>
            <person name="Carlton J."/>
        </authorList>
    </citation>
    <scope>NUCLEOTIDE SEQUENCE</scope>
    <source>
        <strain evidence="1">G3</strain>
    </source>
</reference>
<keyword evidence="2" id="KW-1185">Reference proteome</keyword>
<accession>A2FE49</accession>
<gene>
    <name evidence="1" type="ORF">TVAG_107080</name>
</gene>
<protein>
    <submittedName>
        <fullName evidence="1">4-carboxymuconolactone decarboxylase, putative</fullName>
    </submittedName>
</protein>
<dbReference type="KEGG" id="tva:4754597"/>
<dbReference type="InterPro" id="IPR029032">
    <property type="entry name" value="AhpD-like"/>
</dbReference>
<dbReference type="OrthoDB" id="104509at2759"/>
<dbReference type="Proteomes" id="UP000001542">
    <property type="component" value="Unassembled WGS sequence"/>
</dbReference>
<evidence type="ECO:0000313" key="1">
    <source>
        <dbReference type="EMBL" id="EAX96821.1"/>
    </source>
</evidence>
<sequence length="252" mass="29126">MSNYKEVLDELEHNDPEYFEFFYRFEKLVQSETKIDEKNRYLGILGSLIGSKSIDYYPYIIEQVLTKILTPQEIKEVLYEAAFILGASTVYPFLKVTNDIFKQHNINLPLENQCKVSPEEALKKGIEKQKESFGPGMEDFHTKGPMNKWVVTFMYGQLYTREVLTVKQREIVITCIFIGYGDATPQFLQHVKALTNLGHGKWDLIQMILSLVPYIGYPRTFNALRAINEAVPDPLYMKVMKFAKGMYGSIFG</sequence>
<dbReference type="PANTHER" id="PTHR33570:SF2">
    <property type="entry name" value="CARBOXYMUCONOLACTONE DECARBOXYLASE-LIKE DOMAIN-CONTAINING PROTEIN"/>
    <property type="match status" value="1"/>
</dbReference>
<dbReference type="SMR" id="A2FE49"/>
<organism evidence="1 2">
    <name type="scientific">Trichomonas vaginalis (strain ATCC PRA-98 / G3)</name>
    <dbReference type="NCBI Taxonomy" id="412133"/>
    <lineage>
        <taxon>Eukaryota</taxon>
        <taxon>Metamonada</taxon>
        <taxon>Parabasalia</taxon>
        <taxon>Trichomonadida</taxon>
        <taxon>Trichomonadidae</taxon>
        <taxon>Trichomonas</taxon>
    </lineage>
</organism>
<proteinExistence type="predicted"/>
<evidence type="ECO:0000313" key="2">
    <source>
        <dbReference type="Proteomes" id="UP000001542"/>
    </source>
</evidence>
<dbReference type="InterPro" id="IPR052512">
    <property type="entry name" value="4CMD/NDH-1_regulator"/>
</dbReference>
<dbReference type="RefSeq" id="XP_001309751.1">
    <property type="nucleotide sequence ID" value="XM_001309750.1"/>
</dbReference>